<evidence type="ECO:0000256" key="1">
    <source>
        <dbReference type="SAM" id="MobiDB-lite"/>
    </source>
</evidence>
<feature type="transmembrane region" description="Helical" evidence="2">
    <location>
        <begin position="30"/>
        <end position="51"/>
    </location>
</feature>
<dbReference type="KEGG" id="egu:105060152"/>
<evidence type="ECO:0000313" key="4">
    <source>
        <dbReference type="RefSeq" id="XP_010942140.1"/>
    </source>
</evidence>
<protein>
    <submittedName>
        <fullName evidence="4">Uncharacterized protein LOC105060152 isoform X2</fullName>
    </submittedName>
</protein>
<keyword evidence="2" id="KW-0812">Transmembrane</keyword>
<keyword evidence="3" id="KW-1185">Reference proteome</keyword>
<gene>
    <name evidence="4" type="primary">LOC105060152</name>
</gene>
<feature type="region of interest" description="Disordered" evidence="1">
    <location>
        <begin position="56"/>
        <end position="96"/>
    </location>
</feature>
<dbReference type="RefSeq" id="XP_010942140.1">
    <property type="nucleotide sequence ID" value="XM_010943838.3"/>
</dbReference>
<keyword evidence="2" id="KW-0472">Membrane</keyword>
<feature type="compositionally biased region" description="Pro residues" evidence="1">
    <location>
        <begin position="84"/>
        <end position="96"/>
    </location>
</feature>
<dbReference type="OrthoDB" id="1907935at2759"/>
<dbReference type="PANTHER" id="PTHR34364">
    <property type="entry name" value="WAS/WASL-INTERACTING FAMILY PROTEIN"/>
    <property type="match status" value="1"/>
</dbReference>
<feature type="region of interest" description="Disordered" evidence="1">
    <location>
        <begin position="1"/>
        <end position="27"/>
    </location>
</feature>
<dbReference type="PANTHER" id="PTHR34364:SF1">
    <property type="entry name" value="WAS_WASL-INTERACTING FAMILY PROTEIN"/>
    <property type="match status" value="1"/>
</dbReference>
<dbReference type="GeneID" id="105060152"/>
<organism evidence="3 4">
    <name type="scientific">Elaeis guineensis var. tenera</name>
    <name type="common">Oil palm</name>
    <dbReference type="NCBI Taxonomy" id="51953"/>
    <lineage>
        <taxon>Eukaryota</taxon>
        <taxon>Viridiplantae</taxon>
        <taxon>Streptophyta</taxon>
        <taxon>Embryophyta</taxon>
        <taxon>Tracheophyta</taxon>
        <taxon>Spermatophyta</taxon>
        <taxon>Magnoliopsida</taxon>
        <taxon>Liliopsida</taxon>
        <taxon>Arecaceae</taxon>
        <taxon>Arecoideae</taxon>
        <taxon>Cocoseae</taxon>
        <taxon>Elaeidinae</taxon>
        <taxon>Elaeis</taxon>
    </lineage>
</organism>
<evidence type="ECO:0000313" key="3">
    <source>
        <dbReference type="Proteomes" id="UP000504607"/>
    </source>
</evidence>
<dbReference type="FunCoup" id="A0A6I9SER4">
    <property type="interactions" value="2315"/>
</dbReference>
<evidence type="ECO:0000256" key="2">
    <source>
        <dbReference type="SAM" id="Phobius"/>
    </source>
</evidence>
<keyword evidence="2" id="KW-1133">Transmembrane helix</keyword>
<name>A0A6I9SER4_ELAGV</name>
<proteinExistence type="predicted"/>
<feature type="compositionally biased region" description="Low complexity" evidence="1">
    <location>
        <begin position="1"/>
        <end position="15"/>
    </location>
</feature>
<reference evidence="4" key="1">
    <citation type="submission" date="2025-08" db="UniProtKB">
        <authorList>
            <consortium name="RefSeq"/>
        </authorList>
    </citation>
    <scope>IDENTIFICATION</scope>
</reference>
<dbReference type="AlphaFoldDB" id="A0A6I9SER4"/>
<dbReference type="InParanoid" id="A0A6I9SER4"/>
<sequence>MASSSSSKSSSTAASTPPPPPPPSAAKKGFFRRILPFFLAANLGVGVYVLVRTSMKQPADKDEEVPSQVVSPGAPVSEKKSSAEPPPTPIKMLPPIPEDEQRQLFKWILEEKRKVKPSAPAEKKKIDEEKALLKQFIRSKSIPSL</sequence>
<accession>A0A6I9SER4</accession>
<dbReference type="Proteomes" id="UP000504607">
    <property type="component" value="Chromosome 1"/>
</dbReference>